<evidence type="ECO:0000313" key="12">
    <source>
        <dbReference type="Proteomes" id="UP001301388"/>
    </source>
</evidence>
<evidence type="ECO:0000256" key="4">
    <source>
        <dbReference type="ARBA" id="ARBA00022723"/>
    </source>
</evidence>
<dbReference type="RefSeq" id="WP_323263234.1">
    <property type="nucleotide sequence ID" value="NZ_JAYGIE010000111.1"/>
</dbReference>
<keyword evidence="7 10" id="KW-0560">Oxidoreductase</keyword>
<evidence type="ECO:0000256" key="8">
    <source>
        <dbReference type="ARBA" id="ARBA00023554"/>
    </source>
</evidence>
<accession>A0ABU5TPF5</accession>
<evidence type="ECO:0000256" key="9">
    <source>
        <dbReference type="ARBA" id="ARBA00046318"/>
    </source>
</evidence>
<dbReference type="Pfam" id="PF03971">
    <property type="entry name" value="IDH"/>
    <property type="match status" value="1"/>
</dbReference>
<evidence type="ECO:0000256" key="7">
    <source>
        <dbReference type="ARBA" id="ARBA00023002"/>
    </source>
</evidence>
<organism evidence="11 12">
    <name type="scientific">Pseudanabaena galeata UHCC 0370</name>
    <dbReference type="NCBI Taxonomy" id="3110310"/>
    <lineage>
        <taxon>Bacteria</taxon>
        <taxon>Bacillati</taxon>
        <taxon>Cyanobacteriota</taxon>
        <taxon>Cyanophyceae</taxon>
        <taxon>Pseudanabaenales</taxon>
        <taxon>Pseudanabaenaceae</taxon>
        <taxon>Pseudanabaena</taxon>
    </lineage>
</organism>
<evidence type="ECO:0000313" key="11">
    <source>
        <dbReference type="EMBL" id="MEA5480159.1"/>
    </source>
</evidence>
<keyword evidence="3 10" id="KW-0816">Tricarboxylic acid cycle</keyword>
<proteinExistence type="inferred from homology"/>
<keyword evidence="5" id="KW-0460">Magnesium</keyword>
<gene>
    <name evidence="11" type="ORF">VB774_21220</name>
</gene>
<evidence type="ECO:0000256" key="6">
    <source>
        <dbReference type="ARBA" id="ARBA00022857"/>
    </source>
</evidence>
<protein>
    <recommendedName>
        <fullName evidence="10">Isocitrate dehydrogenase [NADP]</fullName>
        <ecNumber evidence="10">1.1.1.42</ecNumber>
    </recommendedName>
    <alternativeName>
        <fullName evidence="10">Oxalosuccinate decarboxylase</fullName>
    </alternativeName>
</protein>
<evidence type="ECO:0000256" key="10">
    <source>
        <dbReference type="PIRNR" id="PIRNR009407"/>
    </source>
</evidence>
<dbReference type="PANTHER" id="PTHR36999">
    <property type="entry name" value="ISOCITRATE DEHYDROGENASE [NADP]"/>
    <property type="match status" value="1"/>
</dbReference>
<comment type="catalytic activity">
    <reaction evidence="8 10">
        <text>D-threo-isocitrate + NADP(+) = 2-oxoglutarate + CO2 + NADPH</text>
        <dbReference type="Rhea" id="RHEA:19629"/>
        <dbReference type="ChEBI" id="CHEBI:15562"/>
        <dbReference type="ChEBI" id="CHEBI:16526"/>
        <dbReference type="ChEBI" id="CHEBI:16810"/>
        <dbReference type="ChEBI" id="CHEBI:57783"/>
        <dbReference type="ChEBI" id="CHEBI:58349"/>
        <dbReference type="EC" id="1.1.1.42"/>
    </reaction>
</comment>
<evidence type="ECO:0000256" key="3">
    <source>
        <dbReference type="ARBA" id="ARBA00022532"/>
    </source>
</evidence>
<evidence type="ECO:0000256" key="5">
    <source>
        <dbReference type="ARBA" id="ARBA00022842"/>
    </source>
</evidence>
<dbReference type="InterPro" id="IPR004436">
    <property type="entry name" value="Isocitrate_DH_NADP_mono"/>
</dbReference>
<comment type="caution">
    <text evidence="11">The sequence shown here is derived from an EMBL/GenBank/DDBJ whole genome shotgun (WGS) entry which is preliminary data.</text>
</comment>
<keyword evidence="6 10" id="KW-0521">NADP</keyword>
<name>A0ABU5TPF5_9CYAN</name>
<keyword evidence="12" id="KW-1185">Reference proteome</keyword>
<dbReference type="PANTHER" id="PTHR36999:SF1">
    <property type="entry name" value="ISOCITRATE DEHYDROGENASE (NADP(+))"/>
    <property type="match status" value="1"/>
</dbReference>
<dbReference type="EC" id="1.1.1.42" evidence="10"/>
<dbReference type="Proteomes" id="UP001301388">
    <property type="component" value="Unassembled WGS sequence"/>
</dbReference>
<reference evidence="11 12" key="1">
    <citation type="submission" date="2023-12" db="EMBL/GenBank/DDBJ databases">
        <title>Baltic Sea Cyanobacteria.</title>
        <authorList>
            <person name="Delbaje E."/>
            <person name="Fewer D.P."/>
            <person name="Shishido T.K."/>
        </authorList>
    </citation>
    <scope>NUCLEOTIDE SEQUENCE [LARGE SCALE GENOMIC DNA]</scope>
    <source>
        <strain evidence="11 12">UHCC 0370</strain>
    </source>
</reference>
<dbReference type="Gene3D" id="3.40.718.10">
    <property type="entry name" value="Isopropylmalate Dehydrogenase"/>
    <property type="match status" value="1"/>
</dbReference>
<dbReference type="GO" id="GO:0004450">
    <property type="term" value="F:isocitrate dehydrogenase (NADP+) activity"/>
    <property type="evidence" value="ECO:0007669"/>
    <property type="project" value="UniProtKB-EC"/>
</dbReference>
<evidence type="ECO:0000256" key="2">
    <source>
        <dbReference type="ARBA" id="ARBA00022435"/>
    </source>
</evidence>
<keyword evidence="4" id="KW-0479">Metal-binding</keyword>
<dbReference type="PIRSF" id="PIRSF009407">
    <property type="entry name" value="IDH_monmr"/>
    <property type="match status" value="1"/>
</dbReference>
<dbReference type="NCBIfam" id="TIGR00178">
    <property type="entry name" value="monomer_idh"/>
    <property type="match status" value="1"/>
</dbReference>
<dbReference type="EMBL" id="JAYGIE010000111">
    <property type="protein sequence ID" value="MEA5480159.1"/>
    <property type="molecule type" value="Genomic_DNA"/>
</dbReference>
<sequence length="743" mass="81088">MSNQTSKITYTFTDEAPALATYSLLPIVQAFTKAADIEVELKDISLAGRIIANFPEYLTESQRQFDALAELGALAQTPSAYIVKLPNISASLPQLTAAIAELQAKGYNIPNYPADPQTEEEKAIKAKYSKVLGSAVNPVLREGNSDRRVASAVKEFAQKHPHSVGAWSKDSQSHVAHMTEGDFYGSEKSVVIPNAGVVKIELTTADGSTQVLKEKTPVLEGEVIDASVMSVKALRAFYAQEIAKAKEEDILLSLHVKATMMKISDPILFGHAVTVYYQDVFEKYADTFKQLGINPNNGLGDVYAKIQSLPDEQKEAIAADLEAVYEKQPRLAMVNSDKGITNLHVPSDVIIDASMAATIRTSGKMWGADGKAYDTKAMIPDRCYATIYQACIEFCQENGAFDVTTMGNVANVGLMAQKAEEYGSHDKTFEISADGVVRVLDEAGTVLIEHSVSKGDIWRMCQTKDLPIQDWVKLAVNRAKATGNPTIFWLDEHRAHDANLITKVKTYLQDHDTTGLDIQIMSPVAAMKFTCEQIKAGKNVISVTGNVLRDYLTDLFPILELGTSAKMLSIVPLLAGGGLFETGAGGSAPKHVQQFLEEGHLRWDSLGEFLAIAVTLEDLGRKTNNENAKILAIALDQANSLYLNNDKSPSRKIGGIDNRGSHFYIALYWAQALAEQDQNLELKSKFADLAKILADKESQIIQELSAVQGQSVDIGGYYFADPDKANQAMRPSQTLNEAINSLH</sequence>
<comment type="similarity">
    <text evidence="9 10">Belongs to the monomeric-type IDH family.</text>
</comment>
<dbReference type="SUPFAM" id="SSF53659">
    <property type="entry name" value="Isocitrate/Isopropylmalate dehydrogenase-like"/>
    <property type="match status" value="1"/>
</dbReference>
<keyword evidence="2 10" id="KW-0329">Glyoxylate bypass</keyword>
<evidence type="ECO:0000256" key="1">
    <source>
        <dbReference type="ARBA" id="ARBA00001946"/>
    </source>
</evidence>
<comment type="cofactor">
    <cofactor evidence="1">
        <name>Mg(2+)</name>
        <dbReference type="ChEBI" id="CHEBI:18420"/>
    </cofactor>
</comment>